<feature type="domain" description="Alanine dehydrogenase/pyridine nucleotide transhydrogenase N-terminal" evidence="26">
    <location>
        <begin position="111"/>
        <end position="244"/>
    </location>
</feature>
<dbReference type="GO" id="GO:0050661">
    <property type="term" value="F:NADP binding"/>
    <property type="evidence" value="ECO:0007669"/>
    <property type="project" value="TreeGrafter"/>
</dbReference>
<evidence type="ECO:0000256" key="14">
    <source>
        <dbReference type="ARBA" id="ARBA00022989"/>
    </source>
</evidence>
<comment type="similarity">
    <text evidence="21">In the C-terminal section; belongs to the PNT beta subunit family.</text>
</comment>
<evidence type="ECO:0000256" key="19">
    <source>
        <dbReference type="ARBA" id="ARBA00048202"/>
    </source>
</evidence>
<evidence type="ECO:0000256" key="11">
    <source>
        <dbReference type="ARBA" id="ARBA00022857"/>
    </source>
</evidence>
<feature type="transmembrane region" description="Helical" evidence="24">
    <location>
        <begin position="691"/>
        <end position="711"/>
    </location>
</feature>
<dbReference type="InterPro" id="IPR007698">
    <property type="entry name" value="AlaDH/PNT_NAD(H)-bd"/>
</dbReference>
<evidence type="ECO:0000256" key="5">
    <source>
        <dbReference type="ARBA" id="ARBA00012943"/>
    </source>
</evidence>
<feature type="transmembrane region" description="Helical" evidence="24">
    <location>
        <begin position="717"/>
        <end position="737"/>
    </location>
</feature>
<evidence type="ECO:0000256" key="8">
    <source>
        <dbReference type="ARBA" id="ARBA00022692"/>
    </source>
</evidence>
<dbReference type="CDD" id="cd05304">
    <property type="entry name" value="Rubrum_tdh"/>
    <property type="match status" value="1"/>
</dbReference>
<dbReference type="AlphaFoldDB" id="A0A4D9DBW7"/>
<evidence type="ECO:0000259" key="26">
    <source>
        <dbReference type="SMART" id="SM01003"/>
    </source>
</evidence>
<evidence type="ECO:0000256" key="6">
    <source>
        <dbReference type="ARBA" id="ARBA00022475"/>
    </source>
</evidence>
<evidence type="ECO:0000256" key="4">
    <source>
        <dbReference type="ARBA" id="ARBA00011738"/>
    </source>
</evidence>
<evidence type="ECO:0000256" key="9">
    <source>
        <dbReference type="ARBA" id="ARBA00022741"/>
    </source>
</evidence>
<keyword evidence="15" id="KW-0007">Acetylation</keyword>
<evidence type="ECO:0000256" key="16">
    <source>
        <dbReference type="ARBA" id="ARBA00023027"/>
    </source>
</evidence>
<dbReference type="Gene3D" id="3.40.50.720">
    <property type="entry name" value="NAD(P)-binding Rossmann-like Domain"/>
    <property type="match status" value="2"/>
</dbReference>
<dbReference type="Pfam" id="PF02233">
    <property type="entry name" value="PNTB"/>
    <property type="match status" value="1"/>
</dbReference>
<dbReference type="PROSITE" id="PS00836">
    <property type="entry name" value="ALADH_PNT_1"/>
    <property type="match status" value="1"/>
</dbReference>
<evidence type="ECO:0000256" key="2">
    <source>
        <dbReference type="ARBA" id="ARBA00004429"/>
    </source>
</evidence>
<keyword evidence="9" id="KW-0547">Nucleotide-binding</keyword>
<feature type="transmembrane region" description="Helical" evidence="24">
    <location>
        <begin position="639"/>
        <end position="658"/>
    </location>
</feature>
<dbReference type="OrthoDB" id="37244at2759"/>
<dbReference type="InterPro" id="IPR026255">
    <property type="entry name" value="NADP_transhyd_a"/>
</dbReference>
<keyword evidence="6" id="KW-1003">Cell membrane</keyword>
<keyword evidence="8 24" id="KW-0812">Transmembrane</keyword>
<evidence type="ECO:0000256" key="24">
    <source>
        <dbReference type="SAM" id="Phobius"/>
    </source>
</evidence>
<dbReference type="GO" id="GO:0008750">
    <property type="term" value="F:proton-translocating NAD(P)+ transhydrogenase activity"/>
    <property type="evidence" value="ECO:0007669"/>
    <property type="project" value="UniProtKB-EC"/>
</dbReference>
<evidence type="ECO:0000256" key="7">
    <source>
        <dbReference type="ARBA" id="ARBA00022519"/>
    </source>
</evidence>
<dbReference type="EMBL" id="SDOX01000005">
    <property type="protein sequence ID" value="TFJ87563.1"/>
    <property type="molecule type" value="Genomic_DNA"/>
</dbReference>
<keyword evidence="12" id="KW-0809">Transit peptide</keyword>
<keyword evidence="28" id="KW-1185">Reference proteome</keyword>
<evidence type="ECO:0000256" key="21">
    <source>
        <dbReference type="ARBA" id="ARBA00061558"/>
    </source>
</evidence>
<feature type="transmembrane region" description="Helical" evidence="24">
    <location>
        <begin position="784"/>
        <end position="803"/>
    </location>
</feature>
<dbReference type="SUPFAM" id="SSF51735">
    <property type="entry name" value="NAD(P)-binding Rossmann-fold domains"/>
    <property type="match status" value="1"/>
</dbReference>
<evidence type="ECO:0000256" key="10">
    <source>
        <dbReference type="ARBA" id="ARBA00022792"/>
    </source>
</evidence>
<dbReference type="GO" id="GO:0006740">
    <property type="term" value="P:NADPH regeneration"/>
    <property type="evidence" value="ECO:0007669"/>
    <property type="project" value="TreeGrafter"/>
</dbReference>
<sequence length="1134" mass="116524">MLRKVLAQRVKVSNAACSTTVSKGTSRTWASVRARRHIGGIKITAPSANPQACCFQARVPISSSYVAQRRLVFSRAFSTKVPTASENAGAPSTGGIVGLRAGVPYAQLIVGVPRETYPGECRVAGTPETVSKLVSQGISVNVEKGAGARAGYTDAAYLAAGATVVDTGAVWRSHIVTKVRPPSVEEAQLLEDRALISIVQPAQNPALLQTFQKNKATVLGLDQLPRTLSRGQAFDVLSSQANIAGYKAVLEAFNAFQRFVPGQITAAGRVQPAKVLVLGAGVAGLSAIQHAKNLGAVVRAFDVRPVVKEQVESLGGEFVEVAHQEDGSGAGGYAKEMSAAWHEAARRALAEQCRECDIIIATALIPGKKAPRLIHEDMVALLKPGSVVVDLAAESGGNVAGSEPNRVYTTEQGVTMVGFTDLPSRLPTTASTLFANNVSKFLLSLGPQTTKEKGVFKIDHQDEAARGCLITDHGELAWPPPPPPSPVVATGTTPAGKAKAEDAQVVAVDPRQAFLTKALWGSVGAGGMVALGMAGPGPAFNSMLTTFALSTMLGYHTVQGVAHSLHSPLMSVTNAISGTTALGGMILLSHGIHDGHLTAQVLGAGATLISAVNIGGGFKVTGAMLDMFRRKEDAPEYNHLYAIPAGTLAAGYLYGLHAGHGEDLTSLVSLVSALCCVGGIAGLSSQQTARLGNVLGMSGVGLGTLATLGSLQAPMPVLAGVMGLLGGGGLMGLRIAAKVGPSELPQTVAAFHSLVGLAALGTAVGDATLYLGNPEIMDSTRMSAVYLASVIGSITATGSVVAFGKLQGWLHSKALSLPGRDAINLGLGVGTAASAVGFGLAGSPEGALACLGAGSLLSGALGAHMTASIGGADMPVVVTVLNSYSGWALCAEGFMLNSPLLTTVGALIGSSGAILTHIMCKAMNRDIVSVLLGGYGTTSTGKGEAMKIEGEPTMTDVAQTVELLTNSKKVVIVPGYGLAVAKAQYAIAELVEKLHHHGIKTTFGIHPVAGRMPGQLNVLLAEAGVPYDVVQEMDEINEHIHESDACLVIGANDTVNSAAEEDPNSPLAGMPVIRAWESKNVVVMKRSMASGYAGVDNPLFVKPNTQMLLGDAKKTVDAILAATKEHYAKESGAI</sequence>
<dbReference type="Pfam" id="PF01262">
    <property type="entry name" value="AlaDh_PNT_C"/>
    <property type="match status" value="1"/>
</dbReference>
<dbReference type="GO" id="GO:0005743">
    <property type="term" value="C:mitochondrial inner membrane"/>
    <property type="evidence" value="ECO:0007669"/>
    <property type="project" value="UniProtKB-SubCell"/>
</dbReference>
<dbReference type="GO" id="GO:0016491">
    <property type="term" value="F:oxidoreductase activity"/>
    <property type="evidence" value="ECO:0007669"/>
    <property type="project" value="InterPro"/>
</dbReference>
<comment type="caution">
    <text evidence="27">The sequence shown here is derived from an EMBL/GenBank/DDBJ whole genome shotgun (WGS) entry which is preliminary data.</text>
</comment>
<protein>
    <recommendedName>
        <fullName evidence="22">NAD(P) transhydrogenase, mitochondrial</fullName>
        <ecNumber evidence="5">7.1.1.1</ecNumber>
    </recommendedName>
    <alternativeName>
        <fullName evidence="23">Nicotinamide nucleotide transhydrogenase</fullName>
    </alternativeName>
</protein>
<evidence type="ECO:0000256" key="22">
    <source>
        <dbReference type="ARBA" id="ARBA00074145"/>
    </source>
</evidence>
<dbReference type="InterPro" id="IPR034300">
    <property type="entry name" value="PNTB-like"/>
</dbReference>
<evidence type="ECO:0000256" key="18">
    <source>
        <dbReference type="ARBA" id="ARBA00023136"/>
    </source>
</evidence>
<feature type="transmembrane region" description="Helical" evidence="24">
    <location>
        <begin position="664"/>
        <end position="684"/>
    </location>
</feature>
<keyword evidence="16" id="KW-0520">NAD</keyword>
<dbReference type="SMART" id="SM01002">
    <property type="entry name" value="AlaDh_PNT_C"/>
    <property type="match status" value="1"/>
</dbReference>
<comment type="similarity">
    <text evidence="3">In the N-terminal section; belongs to the AlaDH/PNT family.</text>
</comment>
<dbReference type="Pfam" id="PF12769">
    <property type="entry name" value="PNTB_4TM"/>
    <property type="match status" value="1"/>
</dbReference>
<organism evidence="27 28">
    <name type="scientific">Nannochloropsis salina CCMP1776</name>
    <dbReference type="NCBI Taxonomy" id="1027361"/>
    <lineage>
        <taxon>Eukaryota</taxon>
        <taxon>Sar</taxon>
        <taxon>Stramenopiles</taxon>
        <taxon>Ochrophyta</taxon>
        <taxon>Eustigmatophyceae</taxon>
        <taxon>Eustigmatales</taxon>
        <taxon>Monodopsidaceae</taxon>
        <taxon>Microchloropsis</taxon>
        <taxon>Microchloropsis salina</taxon>
    </lineage>
</organism>
<evidence type="ECO:0000259" key="25">
    <source>
        <dbReference type="SMART" id="SM01002"/>
    </source>
</evidence>
<evidence type="ECO:0000313" key="28">
    <source>
        <dbReference type="Proteomes" id="UP000355283"/>
    </source>
</evidence>
<evidence type="ECO:0000256" key="15">
    <source>
        <dbReference type="ARBA" id="ARBA00022990"/>
    </source>
</evidence>
<gene>
    <name evidence="27" type="ORF">NSK_000914</name>
</gene>
<dbReference type="NCBIfam" id="TIGR00561">
    <property type="entry name" value="pntA"/>
    <property type="match status" value="1"/>
</dbReference>
<dbReference type="Gene3D" id="3.40.50.1220">
    <property type="entry name" value="TPP-binding domain"/>
    <property type="match status" value="1"/>
</dbReference>
<comment type="subcellular location">
    <subcellularLocation>
        <location evidence="2">Cell inner membrane</location>
        <topology evidence="2">Multi-pass membrane protein</topology>
    </subcellularLocation>
    <subcellularLocation>
        <location evidence="1">Mitochondrion inner membrane</location>
        <topology evidence="1">Multi-pass membrane protein</topology>
        <orientation evidence="1">Matrix side</orientation>
    </subcellularLocation>
</comment>
<comment type="function">
    <text evidence="20">The transhydrogenation between NADH and NADP is coupled to respiration and ATP hydrolysis and functions as a proton pump across the membrane. May play a role in reactive oxygen species (ROS) detoxification in the adrenal gland.</text>
</comment>
<feature type="transmembrane region" description="Helical" evidence="24">
    <location>
        <begin position="823"/>
        <end position="840"/>
    </location>
</feature>
<feature type="transmembrane region" description="Helical" evidence="24">
    <location>
        <begin position="749"/>
        <end position="772"/>
    </location>
</feature>
<comment type="subunit">
    <text evidence="4">Homodimer.</text>
</comment>
<dbReference type="GO" id="GO:0005886">
    <property type="term" value="C:plasma membrane"/>
    <property type="evidence" value="ECO:0007669"/>
    <property type="project" value="UniProtKB-SubCell"/>
</dbReference>
<dbReference type="InterPro" id="IPR029035">
    <property type="entry name" value="DHS-like_NAD/FAD-binding_dom"/>
</dbReference>
<dbReference type="EC" id="7.1.1.1" evidence="5"/>
<dbReference type="InterPro" id="IPR008142">
    <property type="entry name" value="AlaDH/PNT_CS1"/>
</dbReference>
<evidence type="ECO:0000256" key="12">
    <source>
        <dbReference type="ARBA" id="ARBA00022946"/>
    </source>
</evidence>
<dbReference type="Proteomes" id="UP000355283">
    <property type="component" value="Unassembled WGS sequence"/>
</dbReference>
<reference evidence="27 28" key="1">
    <citation type="submission" date="2019-01" db="EMBL/GenBank/DDBJ databases">
        <title>Nuclear Genome Assembly of the Microalgal Biofuel strain Nannochloropsis salina CCMP1776.</title>
        <authorList>
            <person name="Hovde B."/>
        </authorList>
    </citation>
    <scope>NUCLEOTIDE SEQUENCE [LARGE SCALE GENOMIC DNA]</scope>
    <source>
        <strain evidence="27 28">CCMP1776</strain>
    </source>
</reference>
<dbReference type="SUPFAM" id="SSF52283">
    <property type="entry name" value="Formate/glycerate dehydrogenase catalytic domain-like"/>
    <property type="match status" value="1"/>
</dbReference>
<dbReference type="InterPro" id="IPR007886">
    <property type="entry name" value="AlaDH/PNT_N"/>
</dbReference>
<keyword evidence="10" id="KW-0999">Mitochondrion inner membrane</keyword>
<evidence type="ECO:0000256" key="3">
    <source>
        <dbReference type="ARBA" id="ARBA00005624"/>
    </source>
</evidence>
<keyword evidence="13" id="KW-1278">Translocase</keyword>
<dbReference type="FunFam" id="3.40.50.1220:FF:000002">
    <property type="entry name" value="NAD(P) transhydrogenase subunit beta"/>
    <property type="match status" value="1"/>
</dbReference>
<dbReference type="PANTHER" id="PTHR10160">
    <property type="entry name" value="NAD(P) TRANSHYDROGENASE"/>
    <property type="match status" value="1"/>
</dbReference>
<dbReference type="InterPro" id="IPR024605">
    <property type="entry name" value="NADP_transhyd_a_C"/>
</dbReference>
<keyword evidence="7" id="KW-0997">Cell inner membrane</keyword>
<dbReference type="InterPro" id="IPR036291">
    <property type="entry name" value="NAD(P)-bd_dom_sf"/>
</dbReference>
<dbReference type="Pfam" id="PF05222">
    <property type="entry name" value="AlaDh_PNT_N"/>
    <property type="match status" value="1"/>
</dbReference>
<feature type="transmembrane region" description="Helical" evidence="24">
    <location>
        <begin position="597"/>
        <end position="618"/>
    </location>
</feature>
<name>A0A4D9DBW7_9STRA</name>
<keyword evidence="17" id="KW-0496">Mitochondrion</keyword>
<evidence type="ECO:0000313" key="27">
    <source>
        <dbReference type="EMBL" id="TFJ87563.1"/>
    </source>
</evidence>
<evidence type="ECO:0000256" key="20">
    <source>
        <dbReference type="ARBA" id="ARBA00054910"/>
    </source>
</evidence>
<proteinExistence type="inferred from homology"/>
<evidence type="ECO:0000256" key="13">
    <source>
        <dbReference type="ARBA" id="ARBA00022967"/>
    </source>
</evidence>
<evidence type="ECO:0000256" key="17">
    <source>
        <dbReference type="ARBA" id="ARBA00023128"/>
    </source>
</evidence>
<feature type="transmembrane region" description="Helical" evidence="24">
    <location>
        <begin position="900"/>
        <end position="920"/>
    </location>
</feature>
<dbReference type="SMART" id="SM01003">
    <property type="entry name" value="AlaDh_PNT_N"/>
    <property type="match status" value="1"/>
</dbReference>
<dbReference type="FunFam" id="3.40.50.720:FF:000028">
    <property type="entry name" value="NAD(P) transhydrogenase subunit alpha"/>
    <property type="match status" value="1"/>
</dbReference>
<dbReference type="SUPFAM" id="SSF52467">
    <property type="entry name" value="DHS-like NAD/FAD-binding domain"/>
    <property type="match status" value="1"/>
</dbReference>
<dbReference type="PANTHER" id="PTHR10160:SF19">
    <property type="entry name" value="PROTON-TRANSLOCATING NAD(P)(+) TRANSHYDROGENASE"/>
    <property type="match status" value="1"/>
</dbReference>
<keyword evidence="14 24" id="KW-1133">Transmembrane helix</keyword>
<comment type="catalytic activity">
    <reaction evidence="19">
        <text>NAD(+) + NADPH + H(+)(in) = NADH + NADP(+) + H(+)(out)</text>
        <dbReference type="Rhea" id="RHEA:47992"/>
        <dbReference type="ChEBI" id="CHEBI:15378"/>
        <dbReference type="ChEBI" id="CHEBI:57540"/>
        <dbReference type="ChEBI" id="CHEBI:57783"/>
        <dbReference type="ChEBI" id="CHEBI:57945"/>
        <dbReference type="ChEBI" id="CHEBI:58349"/>
        <dbReference type="EC" id="7.1.1.1"/>
    </reaction>
</comment>
<feature type="domain" description="Alanine dehydrogenase/pyridine nucleotide transhydrogenase NAD(H)-binding" evidence="25">
    <location>
        <begin position="253"/>
        <end position="418"/>
    </location>
</feature>
<keyword evidence="18 24" id="KW-0472">Membrane</keyword>
<evidence type="ECO:0000256" key="23">
    <source>
        <dbReference type="ARBA" id="ARBA00079255"/>
    </source>
</evidence>
<evidence type="ECO:0000256" key="1">
    <source>
        <dbReference type="ARBA" id="ARBA00004292"/>
    </source>
</evidence>
<accession>A0A4D9DBW7</accession>
<keyword evidence="11" id="KW-0521">NADP</keyword>
<dbReference type="NCBIfam" id="NF006942">
    <property type="entry name" value="PRK09424.1"/>
    <property type="match status" value="1"/>
</dbReference>